<keyword evidence="6 8" id="KW-0472">Membrane</keyword>
<evidence type="ECO:0000259" key="9">
    <source>
        <dbReference type="Pfam" id="PF00324"/>
    </source>
</evidence>
<reference evidence="10 11" key="1">
    <citation type="journal article" date="2020" name="Microbiol. Resour. Announc.">
        <title>Draft Genome Sequence of a Cladosporium Species Isolated from the Mesophotic Ascidian Didemnum maculosum.</title>
        <authorList>
            <person name="Gioti A."/>
            <person name="Siaperas R."/>
            <person name="Nikolaivits E."/>
            <person name="Le Goff G."/>
            <person name="Ouazzani J."/>
            <person name="Kotoulas G."/>
            <person name="Topakas E."/>
        </authorList>
    </citation>
    <scope>NUCLEOTIDE SEQUENCE [LARGE SCALE GENOMIC DNA]</scope>
    <source>
        <strain evidence="10 11">TM138-S3</strain>
    </source>
</reference>
<accession>A0AB34KWY8</accession>
<dbReference type="FunFam" id="1.20.1740.10:FF:000006">
    <property type="entry name" value="General amino acid permease"/>
    <property type="match status" value="1"/>
</dbReference>
<evidence type="ECO:0000256" key="2">
    <source>
        <dbReference type="ARBA" id="ARBA00022448"/>
    </source>
</evidence>
<dbReference type="InterPro" id="IPR050524">
    <property type="entry name" value="APC_YAT"/>
</dbReference>
<name>A0AB34KWY8_9PEZI</name>
<comment type="caution">
    <text evidence="10">The sequence shown here is derived from an EMBL/GenBank/DDBJ whole genome shotgun (WGS) entry which is preliminary data.</text>
</comment>
<dbReference type="PANTHER" id="PTHR43341">
    <property type="entry name" value="AMINO ACID PERMEASE"/>
    <property type="match status" value="1"/>
</dbReference>
<keyword evidence="5 8" id="KW-1133">Transmembrane helix</keyword>
<evidence type="ECO:0000256" key="3">
    <source>
        <dbReference type="ARBA" id="ARBA00022692"/>
    </source>
</evidence>
<dbReference type="PANTHER" id="PTHR43341:SF38">
    <property type="entry name" value="PROLINE TRANSPORTER (EUROFUNG)"/>
    <property type="match status" value="1"/>
</dbReference>
<evidence type="ECO:0000256" key="4">
    <source>
        <dbReference type="ARBA" id="ARBA00022970"/>
    </source>
</evidence>
<dbReference type="GO" id="GO:0015171">
    <property type="term" value="F:amino acid transmembrane transporter activity"/>
    <property type="evidence" value="ECO:0007669"/>
    <property type="project" value="TreeGrafter"/>
</dbReference>
<evidence type="ECO:0000256" key="1">
    <source>
        <dbReference type="ARBA" id="ARBA00004141"/>
    </source>
</evidence>
<dbReference type="GeneID" id="96003785"/>
<dbReference type="RefSeq" id="XP_069231677.1">
    <property type="nucleotide sequence ID" value="XM_069370947.1"/>
</dbReference>
<feature type="domain" description="Amino acid permease/ SLC12A" evidence="9">
    <location>
        <begin position="57"/>
        <end position="516"/>
    </location>
</feature>
<dbReference type="AlphaFoldDB" id="A0AB34KWY8"/>
<feature type="transmembrane region" description="Helical" evidence="8">
    <location>
        <begin position="167"/>
        <end position="189"/>
    </location>
</feature>
<feature type="transmembrane region" description="Helical" evidence="8">
    <location>
        <begin position="249"/>
        <end position="270"/>
    </location>
</feature>
<dbReference type="Gene3D" id="1.20.1740.10">
    <property type="entry name" value="Amino acid/polyamine transporter I"/>
    <property type="match status" value="1"/>
</dbReference>
<feature type="transmembrane region" description="Helical" evidence="8">
    <location>
        <begin position="460"/>
        <end position="482"/>
    </location>
</feature>
<keyword evidence="2" id="KW-0813">Transport</keyword>
<feature type="region of interest" description="Disordered" evidence="7">
    <location>
        <begin position="1"/>
        <end position="25"/>
    </location>
</feature>
<gene>
    <name evidence="10" type="ORF">WHR41_02341</name>
</gene>
<feature type="transmembrane region" description="Helical" evidence="8">
    <location>
        <begin position="417"/>
        <end position="440"/>
    </location>
</feature>
<feature type="transmembrane region" description="Helical" evidence="8">
    <location>
        <begin position="201"/>
        <end position="219"/>
    </location>
</feature>
<dbReference type="GO" id="GO:0016020">
    <property type="term" value="C:membrane"/>
    <property type="evidence" value="ECO:0007669"/>
    <property type="project" value="UniProtKB-SubCell"/>
</dbReference>
<evidence type="ECO:0000256" key="6">
    <source>
        <dbReference type="ARBA" id="ARBA00023136"/>
    </source>
</evidence>
<feature type="transmembrane region" description="Helical" evidence="8">
    <location>
        <begin position="126"/>
        <end position="147"/>
    </location>
</feature>
<feature type="transmembrane region" description="Helical" evidence="8">
    <location>
        <begin position="488"/>
        <end position="507"/>
    </location>
</feature>
<dbReference type="EMBL" id="JAAQHG020000006">
    <property type="protein sequence ID" value="KAL1588572.1"/>
    <property type="molecule type" value="Genomic_DNA"/>
</dbReference>
<comment type="subcellular location">
    <subcellularLocation>
        <location evidence="1">Membrane</location>
        <topology evidence="1">Multi-pass membrane protein</topology>
    </subcellularLocation>
</comment>
<feature type="compositionally biased region" description="Basic and acidic residues" evidence="7">
    <location>
        <begin position="1"/>
        <end position="12"/>
    </location>
</feature>
<organism evidence="10 11">
    <name type="scientific">Cladosporium halotolerans</name>
    <dbReference type="NCBI Taxonomy" id="1052096"/>
    <lineage>
        <taxon>Eukaryota</taxon>
        <taxon>Fungi</taxon>
        <taxon>Dikarya</taxon>
        <taxon>Ascomycota</taxon>
        <taxon>Pezizomycotina</taxon>
        <taxon>Dothideomycetes</taxon>
        <taxon>Dothideomycetidae</taxon>
        <taxon>Cladosporiales</taxon>
        <taxon>Cladosporiaceae</taxon>
        <taxon>Cladosporium</taxon>
    </lineage>
</organism>
<evidence type="ECO:0000256" key="5">
    <source>
        <dbReference type="ARBA" id="ARBA00022989"/>
    </source>
</evidence>
<dbReference type="InterPro" id="IPR004841">
    <property type="entry name" value="AA-permease/SLC12A_dom"/>
</dbReference>
<feature type="transmembrane region" description="Helical" evidence="8">
    <location>
        <begin position="329"/>
        <end position="353"/>
    </location>
</feature>
<dbReference type="PIRSF" id="PIRSF006060">
    <property type="entry name" value="AA_transporter"/>
    <property type="match status" value="1"/>
</dbReference>
<sequence>MDPNKMVDEEKNQWTTATGKDGDGISARRGSVMSATVDHQLNEPGIKTTQRGLKSRHAQMIALGGSIGTGLFVGTGRTLALGGPAFILAGFIIVSFLIFCVVTAIVEVATYLPVHGASMAYYGSRYVSRSMGFALGWLYWYALGILVPYEITAAGLVIDYWPNPVNIAVWMTIMLVVIVGLNFLPVRYYGETEFWFAGTKVILMIGLLLLSFILFWGGGPTRDRLGFRYWNEPGAAHAMIREGDVGLLISFWATLVNCIFPFVFAPELIIFTAGEMESPRRNLPKAAKRYIYRLVCFYILGVLAIGVTAPSDSPSLLSGEAGAGSSPFVVAIANAGIDVLPSIVNAVILLSAWSSGNSFLYMSARSLYSLALAGNAPRVFKKCNASGIPVYAVAASSVFTLLSYLNVSDSGGTVFTWFVNLTNAWGMISWACCMIIFLRFRKACAYHKVQSPYHSRLQPYGAWFAMMAFSLLCLINGFTVFFPQNWSADGFLTSYVSIPIFFAVYFGHRIWARHDKWTLNVADIDMHTGLQEVEDAELPYVPRKGWGKLWSVIE</sequence>
<keyword evidence="4" id="KW-0029">Amino-acid transport</keyword>
<dbReference type="Pfam" id="PF00324">
    <property type="entry name" value="AA_permease"/>
    <property type="match status" value="1"/>
</dbReference>
<protein>
    <recommendedName>
        <fullName evidence="9">Amino acid permease/ SLC12A domain-containing protein</fullName>
    </recommendedName>
</protein>
<dbReference type="Proteomes" id="UP000803884">
    <property type="component" value="Unassembled WGS sequence"/>
</dbReference>
<feature type="transmembrane region" description="Helical" evidence="8">
    <location>
        <begin position="290"/>
        <end position="309"/>
    </location>
</feature>
<evidence type="ECO:0000256" key="7">
    <source>
        <dbReference type="SAM" id="MobiDB-lite"/>
    </source>
</evidence>
<proteinExistence type="predicted"/>
<feature type="transmembrane region" description="Helical" evidence="8">
    <location>
        <begin position="388"/>
        <end position="405"/>
    </location>
</feature>
<keyword evidence="3 8" id="KW-0812">Transmembrane</keyword>
<evidence type="ECO:0000313" key="11">
    <source>
        <dbReference type="Proteomes" id="UP000803884"/>
    </source>
</evidence>
<evidence type="ECO:0000313" key="10">
    <source>
        <dbReference type="EMBL" id="KAL1588572.1"/>
    </source>
</evidence>
<feature type="transmembrane region" description="Helical" evidence="8">
    <location>
        <begin position="86"/>
        <end position="114"/>
    </location>
</feature>
<evidence type="ECO:0000256" key="8">
    <source>
        <dbReference type="SAM" id="Phobius"/>
    </source>
</evidence>
<keyword evidence="11" id="KW-1185">Reference proteome</keyword>
<feature type="transmembrane region" description="Helical" evidence="8">
    <location>
        <begin position="60"/>
        <end position="80"/>
    </location>
</feature>